<dbReference type="GO" id="GO:0005524">
    <property type="term" value="F:ATP binding"/>
    <property type="evidence" value="ECO:0007669"/>
    <property type="project" value="InterPro"/>
</dbReference>
<keyword evidence="5" id="KW-1185">Reference proteome</keyword>
<feature type="domain" description="Protein kinase" evidence="3">
    <location>
        <begin position="111"/>
        <end position="474"/>
    </location>
</feature>
<keyword evidence="2" id="KW-0472">Membrane</keyword>
<dbReference type="AlphaFoldDB" id="A0A087MJS5"/>
<dbReference type="InterPro" id="IPR000719">
    <property type="entry name" value="Prot_kinase_dom"/>
</dbReference>
<dbReference type="STRING" id="1121014.N788_11420"/>
<dbReference type="EMBL" id="AVCJ01000007">
    <property type="protein sequence ID" value="KFL37128.1"/>
    <property type="molecule type" value="Genomic_DNA"/>
</dbReference>
<dbReference type="PATRIC" id="fig|1121014.3.peg.1038"/>
<evidence type="ECO:0000256" key="2">
    <source>
        <dbReference type="SAM" id="Phobius"/>
    </source>
</evidence>
<reference evidence="5" key="1">
    <citation type="submission" date="2013-08" db="EMBL/GenBank/DDBJ databases">
        <title>Genome sequencing of Arenimonas donghaensis.</title>
        <authorList>
            <person name="Chen F."/>
            <person name="Wang G."/>
        </authorList>
    </citation>
    <scope>NUCLEOTIDE SEQUENCE [LARGE SCALE GENOMIC DNA]</scope>
    <source>
        <strain evidence="5">HO3-R19</strain>
    </source>
</reference>
<gene>
    <name evidence="4" type="ORF">N788_11420</name>
</gene>
<organism evidence="4 5">
    <name type="scientific">Arenimonas donghaensis DSM 18148 = HO3-R19</name>
    <dbReference type="NCBI Taxonomy" id="1121014"/>
    <lineage>
        <taxon>Bacteria</taxon>
        <taxon>Pseudomonadati</taxon>
        <taxon>Pseudomonadota</taxon>
        <taxon>Gammaproteobacteria</taxon>
        <taxon>Lysobacterales</taxon>
        <taxon>Lysobacteraceae</taxon>
        <taxon>Arenimonas</taxon>
    </lineage>
</organism>
<dbReference type="PANTHER" id="PTHR10566">
    <property type="entry name" value="CHAPERONE-ACTIVITY OF BC1 COMPLEX CABC1 -RELATED"/>
    <property type="match status" value="1"/>
</dbReference>
<dbReference type="PROSITE" id="PS50011">
    <property type="entry name" value="PROTEIN_KINASE_DOM"/>
    <property type="match status" value="1"/>
</dbReference>
<dbReference type="Proteomes" id="UP000029085">
    <property type="component" value="Unassembled WGS sequence"/>
</dbReference>
<evidence type="ECO:0000256" key="1">
    <source>
        <dbReference type="ARBA" id="ARBA00009670"/>
    </source>
</evidence>
<dbReference type="SUPFAM" id="SSF56112">
    <property type="entry name" value="Protein kinase-like (PK-like)"/>
    <property type="match status" value="1"/>
</dbReference>
<dbReference type="InterPro" id="IPR004147">
    <property type="entry name" value="ABC1_dom"/>
</dbReference>
<reference evidence="4 5" key="2">
    <citation type="journal article" date="2015" name="Stand. Genomic Sci.">
        <title>High quality draft genomic sequence of Arenimonas donghaensis DSM 18148(T).</title>
        <authorList>
            <person name="Chen F."/>
            <person name="Wang H."/>
            <person name="Cao Y."/>
            <person name="Li X."/>
            <person name="Wang G."/>
        </authorList>
    </citation>
    <scope>NUCLEOTIDE SEQUENCE [LARGE SCALE GENOMIC DNA]</scope>
    <source>
        <strain evidence="4 5">HO3-R19</strain>
    </source>
</reference>
<evidence type="ECO:0000259" key="3">
    <source>
        <dbReference type="PROSITE" id="PS50011"/>
    </source>
</evidence>
<evidence type="ECO:0000313" key="5">
    <source>
        <dbReference type="Proteomes" id="UP000029085"/>
    </source>
</evidence>
<keyword evidence="2" id="KW-0812">Transmembrane</keyword>
<dbReference type="Pfam" id="PF03109">
    <property type="entry name" value="ABC1"/>
    <property type="match status" value="1"/>
</dbReference>
<dbReference type="OrthoDB" id="9795390at2"/>
<feature type="transmembrane region" description="Helical" evidence="2">
    <location>
        <begin position="485"/>
        <end position="504"/>
    </location>
</feature>
<dbReference type="PANTHER" id="PTHR10566:SF113">
    <property type="entry name" value="PROTEIN ACTIVITY OF BC1 COMPLEX KINASE 7, CHLOROPLASTIC"/>
    <property type="match status" value="1"/>
</dbReference>
<dbReference type="CDD" id="cd05121">
    <property type="entry name" value="ABC1_ADCK3-like"/>
    <property type="match status" value="1"/>
</dbReference>
<dbReference type="GO" id="GO:0004672">
    <property type="term" value="F:protein kinase activity"/>
    <property type="evidence" value="ECO:0007669"/>
    <property type="project" value="InterPro"/>
</dbReference>
<dbReference type="InterPro" id="IPR011009">
    <property type="entry name" value="Kinase-like_dom_sf"/>
</dbReference>
<dbReference type="RefSeq" id="WP_084695899.1">
    <property type="nucleotide sequence ID" value="NZ_AVCJ01000007.1"/>
</dbReference>
<comment type="caution">
    <text evidence="4">The sequence shown here is derived from an EMBL/GenBank/DDBJ whole genome shotgun (WGS) entry which is preliminary data.</text>
</comment>
<dbReference type="InterPro" id="IPR050154">
    <property type="entry name" value="UbiB_kinase"/>
</dbReference>
<name>A0A087MJS5_9GAMM</name>
<comment type="similarity">
    <text evidence="1">Belongs to the protein kinase superfamily. ADCK protein kinase family.</text>
</comment>
<keyword evidence="2" id="KW-1133">Transmembrane helix</keyword>
<proteinExistence type="inferred from homology"/>
<feature type="transmembrane region" description="Helical" evidence="2">
    <location>
        <begin position="516"/>
        <end position="537"/>
    </location>
</feature>
<accession>A0A087MJS5</accession>
<sequence>MSEASRLAAISAFLLKHRASPVFRPRSEQPPGVEPVDASEDAEAFTRDLEALGPTFVKLGQMLSTRPDLVPPDYQLALARLQDDAEPTPVPLITRAIEEELGAPIGKLFSEFDPVPIGTASFAQVHRAVLPSGRRVAVKVQRPDLAARVDTDLAAVERLIRSLGLVSKAGERYGFHDWLDEFRATVRAELDYRQEADNLETFHERLAGFERIDVPLPVWDYTRRRVLVMDHVDGIQVTAIPDVLRTEVDLAPLAHDLGKAYLDQVFVHGLIHADPHPGNVKLTPDHRLALLDLGMVGYVPPRLRDQLLKLVVATIDGRGEQAAETFIHMGTRLEDFDEPRFSREAARLVARFSSATTWTESEGGFLLKLVELGGRCGLKPPAELTLLGKTLLNLEAVILALDPEASLREVLRRHMHGMLRERTLGTLDLGRLATEVLEVQELVREAPQRISVLLRTLADNRFRVHLAGLEEAYLIQSMQKIANRITAGVFAAALVVGAALIMDVDTRHTAFGYPVLALLMLFVAVILGVALLLSSLLGDRRSRPKAEKDPL</sequence>
<evidence type="ECO:0000313" key="4">
    <source>
        <dbReference type="EMBL" id="KFL37128.1"/>
    </source>
</evidence>
<protein>
    <recommendedName>
        <fullName evidence="3">Protein kinase domain-containing protein</fullName>
    </recommendedName>
</protein>